<dbReference type="EMBL" id="BSFE01000002">
    <property type="protein sequence ID" value="GLK51574.1"/>
    <property type="molecule type" value="Genomic_DNA"/>
</dbReference>
<proteinExistence type="predicted"/>
<dbReference type="Proteomes" id="UP001143486">
    <property type="component" value="Unassembled WGS sequence"/>
</dbReference>
<evidence type="ECO:0008006" key="4">
    <source>
        <dbReference type="Google" id="ProtNLM"/>
    </source>
</evidence>
<keyword evidence="3" id="KW-1185">Reference proteome</keyword>
<feature type="chain" id="PRO_5040895560" description="Thioredoxin domain-containing protein" evidence="1">
    <location>
        <begin position="23"/>
        <end position="147"/>
    </location>
</feature>
<name>A0A9W6IL98_9PROT</name>
<dbReference type="RefSeq" id="WP_271185954.1">
    <property type="nucleotide sequence ID" value="NZ_BSFE01000002.1"/>
</dbReference>
<dbReference type="SUPFAM" id="SSF52833">
    <property type="entry name" value="Thioredoxin-like"/>
    <property type="match status" value="1"/>
</dbReference>
<keyword evidence="1" id="KW-0732">Signal</keyword>
<dbReference type="InterPro" id="IPR036249">
    <property type="entry name" value="Thioredoxin-like_sf"/>
</dbReference>
<gene>
    <name evidence="2" type="ORF">GCM10017621_10820</name>
</gene>
<evidence type="ECO:0000313" key="2">
    <source>
        <dbReference type="EMBL" id="GLK51574.1"/>
    </source>
</evidence>
<accession>A0A9W6IL98</accession>
<evidence type="ECO:0000256" key="1">
    <source>
        <dbReference type="SAM" id="SignalP"/>
    </source>
</evidence>
<dbReference type="Gene3D" id="3.40.30.10">
    <property type="entry name" value="Glutaredoxin"/>
    <property type="match status" value="1"/>
</dbReference>
<sequence length="147" mass="16528">MRLIAAVLAGLALFLGPNFVRAAWDEAAPAQEPRLVAAMFRSSWCGACRVLEPRVEDVREAMAGEPVGWVRFNFTWGERDGLRDLAEAEGIAPLYDELAGRTGFLVLMDRETGQVFEIVTMDYDRARIREALERWLVVVERLESVEG</sequence>
<protein>
    <recommendedName>
        <fullName evidence="4">Thioredoxin domain-containing protein</fullName>
    </recommendedName>
</protein>
<feature type="signal peptide" evidence="1">
    <location>
        <begin position="1"/>
        <end position="22"/>
    </location>
</feature>
<reference evidence="2" key="1">
    <citation type="journal article" date="2014" name="Int. J. Syst. Evol. Microbiol.">
        <title>Complete genome sequence of Corynebacterium casei LMG S-19264T (=DSM 44701T), isolated from a smear-ripened cheese.</title>
        <authorList>
            <consortium name="US DOE Joint Genome Institute (JGI-PGF)"/>
            <person name="Walter F."/>
            <person name="Albersmeier A."/>
            <person name="Kalinowski J."/>
            <person name="Ruckert C."/>
        </authorList>
    </citation>
    <scope>NUCLEOTIDE SEQUENCE</scope>
    <source>
        <strain evidence="2">VKM B-1513</strain>
    </source>
</reference>
<organism evidence="2 3">
    <name type="scientific">Maricaulis virginensis</name>
    <dbReference type="NCBI Taxonomy" id="144022"/>
    <lineage>
        <taxon>Bacteria</taxon>
        <taxon>Pseudomonadati</taxon>
        <taxon>Pseudomonadota</taxon>
        <taxon>Alphaproteobacteria</taxon>
        <taxon>Maricaulales</taxon>
        <taxon>Maricaulaceae</taxon>
        <taxon>Maricaulis</taxon>
    </lineage>
</organism>
<comment type="caution">
    <text evidence="2">The sequence shown here is derived from an EMBL/GenBank/DDBJ whole genome shotgun (WGS) entry which is preliminary data.</text>
</comment>
<reference evidence="2" key="2">
    <citation type="submission" date="2023-01" db="EMBL/GenBank/DDBJ databases">
        <authorList>
            <person name="Sun Q."/>
            <person name="Evtushenko L."/>
        </authorList>
    </citation>
    <scope>NUCLEOTIDE SEQUENCE</scope>
    <source>
        <strain evidence="2">VKM B-1513</strain>
    </source>
</reference>
<evidence type="ECO:0000313" key="3">
    <source>
        <dbReference type="Proteomes" id="UP001143486"/>
    </source>
</evidence>
<dbReference type="AlphaFoldDB" id="A0A9W6IL98"/>